<reference evidence="1" key="1">
    <citation type="journal article" date="2021" name="Proc. Natl. Acad. Sci. U.S.A.">
        <title>A Catalog of Tens of Thousands of Viruses from Human Metagenomes Reveals Hidden Associations with Chronic Diseases.</title>
        <authorList>
            <person name="Tisza M.J."/>
            <person name="Buck C.B."/>
        </authorList>
    </citation>
    <scope>NUCLEOTIDE SEQUENCE</scope>
    <source>
        <strain evidence="1">CtviY17</strain>
    </source>
</reference>
<name>A0A8S5RMF7_9VIRU</name>
<protein>
    <submittedName>
        <fullName evidence="1">Uncharacterized protein</fullName>
    </submittedName>
</protein>
<accession>A0A8S5RMF7</accession>
<organism evidence="1">
    <name type="scientific">virus sp. ctviY17</name>
    <dbReference type="NCBI Taxonomy" id="2825828"/>
    <lineage>
        <taxon>Viruses</taxon>
    </lineage>
</organism>
<proteinExistence type="predicted"/>
<sequence>MFNLLKSDVKFDKEYTVKEFIEEMMQTRVGDWGCINIYDNAKRIEQLEYDTAGYYVASDNEDHKIKKAYAVRRGSRTDYNICIEYQKQKPNKAAKGSLRFIVKKPNEEESVVVIFKNKSDGTYSFVNLTKEHICSCKFKTIEETIQDMNDRLRKGLIESYVVEGERK</sequence>
<dbReference type="EMBL" id="BK059120">
    <property type="protein sequence ID" value="DAE32355.1"/>
    <property type="molecule type" value="Genomic_DNA"/>
</dbReference>
<evidence type="ECO:0000313" key="1">
    <source>
        <dbReference type="EMBL" id="DAE32355.1"/>
    </source>
</evidence>